<dbReference type="RefSeq" id="WP_118845003.1">
    <property type="nucleotide sequence ID" value="NZ_CP032091.1"/>
</dbReference>
<evidence type="ECO:0000256" key="1">
    <source>
        <dbReference type="ARBA" id="ARBA00022723"/>
    </source>
</evidence>
<evidence type="ECO:0000256" key="3">
    <source>
        <dbReference type="ARBA" id="ARBA00023004"/>
    </source>
</evidence>
<name>A0AAD0WER4_9GAMM</name>
<gene>
    <name evidence="6" type="ORF">D0907_18710</name>
</gene>
<dbReference type="CDD" id="cd00838">
    <property type="entry name" value="MPP_superfamily"/>
    <property type="match status" value="1"/>
</dbReference>
<dbReference type="PANTHER" id="PTHR42988">
    <property type="entry name" value="PHOSPHOHYDROLASE"/>
    <property type="match status" value="1"/>
</dbReference>
<reference evidence="6 7" key="1">
    <citation type="submission" date="2018-08" db="EMBL/GenBank/DDBJ databases">
        <title>Draft genome sequence of Pseudoalteromonas donghaensis HJ51.</title>
        <authorList>
            <person name="Oh J."/>
            <person name="Roh D."/>
        </authorList>
    </citation>
    <scope>NUCLEOTIDE SEQUENCE [LARGE SCALE GENOMIC DNA]</scope>
    <source>
        <strain evidence="6 7">HJ51</strain>
        <plasmid evidence="6 7">unnamed1</plasmid>
    </source>
</reference>
<comment type="similarity">
    <text evidence="4">Belongs to the cyclic nucleotide phosphodiesterase class-III family.</text>
</comment>
<accession>A0AAD0WER4</accession>
<dbReference type="AlphaFoldDB" id="A0AAD0WER4"/>
<feature type="domain" description="Calcineurin-like phosphoesterase" evidence="5">
    <location>
        <begin position="7"/>
        <end position="244"/>
    </location>
</feature>
<evidence type="ECO:0000313" key="6">
    <source>
        <dbReference type="EMBL" id="AXV67341.1"/>
    </source>
</evidence>
<protein>
    <recommendedName>
        <fullName evidence="5">Calcineurin-like phosphoesterase domain-containing protein</fullName>
    </recommendedName>
</protein>
<dbReference type="GeneID" id="99507519"/>
<dbReference type="EMBL" id="CP032091">
    <property type="protein sequence ID" value="AXV67341.1"/>
    <property type="molecule type" value="Genomic_DNA"/>
</dbReference>
<evidence type="ECO:0000259" key="5">
    <source>
        <dbReference type="Pfam" id="PF00149"/>
    </source>
</evidence>
<organism evidence="6 7">
    <name type="scientific">Pseudoalteromonas lipolytica</name>
    <dbReference type="NCBI Taxonomy" id="570156"/>
    <lineage>
        <taxon>Bacteria</taxon>
        <taxon>Pseudomonadati</taxon>
        <taxon>Pseudomonadota</taxon>
        <taxon>Gammaproteobacteria</taxon>
        <taxon>Alteromonadales</taxon>
        <taxon>Pseudoalteromonadaceae</taxon>
        <taxon>Pseudoalteromonas</taxon>
    </lineage>
</organism>
<dbReference type="Gene3D" id="3.60.21.10">
    <property type="match status" value="1"/>
</dbReference>
<sequence length="402" mass="45698">MKKKGKIKILVVSDLHTQVDNTIDDSRLIIENLRLGEYAESLINYVSSINDDPIDLIVCSGDIANKGCEKSFEAGWFFLRELQEKTNNPHLICVPGNHDHQSRNDKTKCGFSPKHSLQFVSPAFPFRAHEMNTHFWAWNWAICNKNDKFNVLCINTSAYHGYGDEYKHGRLPIETTNQIIEHIQSDEFSKSALFNILVCHHHPEKMEYIDEDYDNESMEGGSYLLKMLDEADVGPWLVIHGHKHFATLRYGSSYSGTPPTILSAASVSAILYDKIDNLTSNQMYILEVDLDETENRGKLVGNFYCHEWTCLSGWQPSESDNLPHFGGFGSSITPKEAADMITDYVHKNGPFVEGDEVLYVSDLLRYFTPQEYKSTINKLDCAGISLVHDKNRNISQIGYKNV</sequence>
<keyword evidence="3" id="KW-0408">Iron</keyword>
<dbReference type="PANTHER" id="PTHR42988:SF2">
    <property type="entry name" value="CYCLIC NUCLEOTIDE PHOSPHODIESTERASE CBUA0032-RELATED"/>
    <property type="match status" value="1"/>
</dbReference>
<dbReference type="GO" id="GO:0016787">
    <property type="term" value="F:hydrolase activity"/>
    <property type="evidence" value="ECO:0007669"/>
    <property type="project" value="UniProtKB-KW"/>
</dbReference>
<geneLocation type="plasmid" evidence="6 7">
    <name>unnamed1</name>
</geneLocation>
<dbReference type="Pfam" id="PF00149">
    <property type="entry name" value="Metallophos"/>
    <property type="match status" value="1"/>
</dbReference>
<keyword evidence="1" id="KW-0479">Metal-binding</keyword>
<evidence type="ECO:0000256" key="4">
    <source>
        <dbReference type="ARBA" id="ARBA00025742"/>
    </source>
</evidence>
<evidence type="ECO:0000256" key="2">
    <source>
        <dbReference type="ARBA" id="ARBA00022801"/>
    </source>
</evidence>
<dbReference type="InterPro" id="IPR029052">
    <property type="entry name" value="Metallo-depent_PP-like"/>
</dbReference>
<proteinExistence type="inferred from homology"/>
<keyword evidence="6" id="KW-0614">Plasmid</keyword>
<keyword evidence="2" id="KW-0378">Hydrolase</keyword>
<evidence type="ECO:0000313" key="7">
    <source>
        <dbReference type="Proteomes" id="UP000264605"/>
    </source>
</evidence>
<dbReference type="Proteomes" id="UP000264605">
    <property type="component" value="Plasmid unnamed1"/>
</dbReference>
<dbReference type="KEGG" id="pdj:D0907_18710"/>
<dbReference type="InterPro" id="IPR050884">
    <property type="entry name" value="CNP_phosphodiesterase-III"/>
</dbReference>
<dbReference type="InterPro" id="IPR004843">
    <property type="entry name" value="Calcineurin-like_PHP"/>
</dbReference>
<dbReference type="GO" id="GO:0046872">
    <property type="term" value="F:metal ion binding"/>
    <property type="evidence" value="ECO:0007669"/>
    <property type="project" value="UniProtKB-KW"/>
</dbReference>
<dbReference type="SUPFAM" id="SSF56300">
    <property type="entry name" value="Metallo-dependent phosphatases"/>
    <property type="match status" value="1"/>
</dbReference>